<reference evidence="2 3" key="1">
    <citation type="submission" date="2016-11" db="EMBL/GenBank/DDBJ databases">
        <authorList>
            <person name="Jaros S."/>
            <person name="Januszkiewicz K."/>
            <person name="Wedrychowicz H."/>
        </authorList>
    </citation>
    <scope>NUCLEOTIDE SEQUENCE [LARGE SCALE GENOMIC DNA]</scope>
    <source>
        <strain evidence="2 3">CGMCC 1.10190</strain>
    </source>
</reference>
<dbReference type="EMBL" id="FQXE01000006">
    <property type="protein sequence ID" value="SHH95078.1"/>
    <property type="molecule type" value="Genomic_DNA"/>
</dbReference>
<dbReference type="STRING" id="658167.SAMN04488135_106163"/>
<dbReference type="PANTHER" id="PTHR42760">
    <property type="entry name" value="SHORT-CHAIN DEHYDROGENASES/REDUCTASES FAMILY MEMBER"/>
    <property type="match status" value="1"/>
</dbReference>
<keyword evidence="3" id="KW-1185">Reference proteome</keyword>
<dbReference type="OrthoDB" id="9806974at2"/>
<evidence type="ECO:0000256" key="1">
    <source>
        <dbReference type="ARBA" id="ARBA00006484"/>
    </source>
</evidence>
<protein>
    <submittedName>
        <fullName evidence="2">2-hydroxycyclohexanecarboxyl-CoA dehydrogenase</fullName>
    </submittedName>
</protein>
<dbReference type="InterPro" id="IPR036291">
    <property type="entry name" value="NAD(P)-bd_dom_sf"/>
</dbReference>
<dbReference type="Pfam" id="PF13561">
    <property type="entry name" value="adh_short_C2"/>
    <property type="match status" value="1"/>
</dbReference>
<evidence type="ECO:0000313" key="3">
    <source>
        <dbReference type="Proteomes" id="UP000184226"/>
    </source>
</evidence>
<comment type="similarity">
    <text evidence="1">Belongs to the short-chain dehydrogenases/reductases (SDR) family.</text>
</comment>
<dbReference type="RefSeq" id="WP_073103647.1">
    <property type="nucleotide sequence ID" value="NZ_FQXE01000006.1"/>
</dbReference>
<name>A0A1M5X678_9BURK</name>
<dbReference type="PROSITE" id="PS00061">
    <property type="entry name" value="ADH_SHORT"/>
    <property type="match status" value="1"/>
</dbReference>
<dbReference type="FunFam" id="3.40.50.720:FF:000084">
    <property type="entry name" value="Short-chain dehydrogenase reductase"/>
    <property type="match status" value="1"/>
</dbReference>
<dbReference type="GO" id="GO:0016616">
    <property type="term" value="F:oxidoreductase activity, acting on the CH-OH group of donors, NAD or NADP as acceptor"/>
    <property type="evidence" value="ECO:0007669"/>
    <property type="project" value="TreeGrafter"/>
</dbReference>
<dbReference type="SUPFAM" id="SSF51735">
    <property type="entry name" value="NAD(P)-binding Rossmann-fold domains"/>
    <property type="match status" value="1"/>
</dbReference>
<dbReference type="Gene3D" id="3.40.50.720">
    <property type="entry name" value="NAD(P)-binding Rossmann-like Domain"/>
    <property type="match status" value="1"/>
</dbReference>
<dbReference type="Proteomes" id="UP000184226">
    <property type="component" value="Unassembled WGS sequence"/>
</dbReference>
<proteinExistence type="inferred from homology"/>
<evidence type="ECO:0000313" key="2">
    <source>
        <dbReference type="EMBL" id="SHH95078.1"/>
    </source>
</evidence>
<sequence>MDFDLARQVILITGAGSGIGQAIALAFAKEGAQILVNDLDEEHCGETIAMLRQLGARAHAEPFDVSDLAAVRAAGAGIAARHGGVDVLVNNAAVLLANQLFVDTDPADCDREIKVGLYGTLHCSRVFLPNMIARGAGKVINIVSDAARVGQQRESTYSCAKGGVISFTKSLAREVGGHGITVNAVSPAATDTPLRQAMLRSMAEKLGEAAVASREEKIRRAYPLKKIGTGLDVANAVVFLASAAAGHVTGQVISVNGGYVMGG</sequence>
<dbReference type="PANTHER" id="PTHR42760:SF40">
    <property type="entry name" value="3-OXOACYL-[ACYL-CARRIER-PROTEIN] REDUCTASE, CHLOROPLASTIC"/>
    <property type="match status" value="1"/>
</dbReference>
<accession>A0A1M5X678</accession>
<dbReference type="PRINTS" id="PR00080">
    <property type="entry name" value="SDRFAMILY"/>
</dbReference>
<dbReference type="InterPro" id="IPR020904">
    <property type="entry name" value="Sc_DH/Rdtase_CS"/>
</dbReference>
<dbReference type="PRINTS" id="PR00081">
    <property type="entry name" value="GDHRDH"/>
</dbReference>
<organism evidence="2 3">
    <name type="scientific">Pollutimonas bauzanensis</name>
    <dbReference type="NCBI Taxonomy" id="658167"/>
    <lineage>
        <taxon>Bacteria</taxon>
        <taxon>Pseudomonadati</taxon>
        <taxon>Pseudomonadota</taxon>
        <taxon>Betaproteobacteria</taxon>
        <taxon>Burkholderiales</taxon>
        <taxon>Alcaligenaceae</taxon>
        <taxon>Pollutimonas</taxon>
    </lineage>
</organism>
<dbReference type="AlphaFoldDB" id="A0A1M5X678"/>
<dbReference type="InterPro" id="IPR002347">
    <property type="entry name" value="SDR_fam"/>
</dbReference>
<dbReference type="GO" id="GO:0030497">
    <property type="term" value="P:fatty acid elongation"/>
    <property type="evidence" value="ECO:0007669"/>
    <property type="project" value="TreeGrafter"/>
</dbReference>
<gene>
    <name evidence="2" type="ORF">SAMN04488135_106163</name>
</gene>